<dbReference type="PANTHER" id="PTHR22847:SF637">
    <property type="entry name" value="WD REPEAT DOMAIN 5B"/>
    <property type="match status" value="1"/>
</dbReference>
<evidence type="ECO:0000256" key="4">
    <source>
        <dbReference type="SAM" id="Phobius"/>
    </source>
</evidence>
<dbReference type="PROSITE" id="PS50294">
    <property type="entry name" value="WD_REPEATS_REGION"/>
    <property type="match status" value="4"/>
</dbReference>
<evidence type="ECO:0000313" key="5">
    <source>
        <dbReference type="EMBL" id="QDU28928.1"/>
    </source>
</evidence>
<accession>A0A517YFC1</accession>
<name>A0A517YFC1_9BACT</name>
<dbReference type="InterPro" id="IPR036322">
    <property type="entry name" value="WD40_repeat_dom_sf"/>
</dbReference>
<evidence type="ECO:0000313" key="6">
    <source>
        <dbReference type="Proteomes" id="UP000315017"/>
    </source>
</evidence>
<feature type="repeat" description="WD" evidence="3">
    <location>
        <begin position="384"/>
        <end position="425"/>
    </location>
</feature>
<dbReference type="PANTHER" id="PTHR22847">
    <property type="entry name" value="WD40 REPEAT PROTEIN"/>
    <property type="match status" value="1"/>
</dbReference>
<evidence type="ECO:0000256" key="3">
    <source>
        <dbReference type="PROSITE-ProRule" id="PRU00221"/>
    </source>
</evidence>
<keyword evidence="4" id="KW-0472">Membrane</keyword>
<dbReference type="AlphaFoldDB" id="A0A517YFC1"/>
<dbReference type="EMBL" id="CP036274">
    <property type="protein sequence ID" value="QDU28928.1"/>
    <property type="molecule type" value="Genomic_DNA"/>
</dbReference>
<feature type="transmembrane region" description="Helical" evidence="4">
    <location>
        <begin position="86"/>
        <end position="107"/>
    </location>
</feature>
<keyword evidence="6" id="KW-1185">Reference proteome</keyword>
<dbReference type="SMART" id="SM00320">
    <property type="entry name" value="WD40"/>
    <property type="match status" value="7"/>
</dbReference>
<dbReference type="Pfam" id="PF00400">
    <property type="entry name" value="WD40"/>
    <property type="match status" value="7"/>
</dbReference>
<evidence type="ECO:0000256" key="2">
    <source>
        <dbReference type="ARBA" id="ARBA00022737"/>
    </source>
</evidence>
<gene>
    <name evidence="5" type="ORF">ETAA8_40340</name>
</gene>
<feature type="transmembrane region" description="Helical" evidence="4">
    <location>
        <begin position="119"/>
        <end position="140"/>
    </location>
</feature>
<protein>
    <submittedName>
        <fullName evidence="5">Translocation protein TolB</fullName>
    </submittedName>
</protein>
<feature type="transmembrane region" description="Helical" evidence="4">
    <location>
        <begin position="173"/>
        <end position="191"/>
    </location>
</feature>
<organism evidence="5 6">
    <name type="scientific">Anatilimnocola aggregata</name>
    <dbReference type="NCBI Taxonomy" id="2528021"/>
    <lineage>
        <taxon>Bacteria</taxon>
        <taxon>Pseudomonadati</taxon>
        <taxon>Planctomycetota</taxon>
        <taxon>Planctomycetia</taxon>
        <taxon>Pirellulales</taxon>
        <taxon>Pirellulaceae</taxon>
        <taxon>Anatilimnocola</taxon>
    </lineage>
</organism>
<keyword evidence="4" id="KW-1133">Transmembrane helix</keyword>
<dbReference type="Proteomes" id="UP000315017">
    <property type="component" value="Chromosome"/>
</dbReference>
<dbReference type="InterPro" id="IPR015943">
    <property type="entry name" value="WD40/YVTN_repeat-like_dom_sf"/>
</dbReference>
<dbReference type="PROSITE" id="PS50082">
    <property type="entry name" value="WD_REPEATS_2"/>
    <property type="match status" value="4"/>
</dbReference>
<dbReference type="RefSeq" id="WP_202921095.1">
    <property type="nucleotide sequence ID" value="NZ_CP036274.1"/>
</dbReference>
<keyword evidence="2" id="KW-0677">Repeat</keyword>
<reference evidence="5 6" key="1">
    <citation type="submission" date="2019-02" db="EMBL/GenBank/DDBJ databases">
        <title>Deep-cultivation of Planctomycetes and their phenomic and genomic characterization uncovers novel biology.</title>
        <authorList>
            <person name="Wiegand S."/>
            <person name="Jogler M."/>
            <person name="Boedeker C."/>
            <person name="Pinto D."/>
            <person name="Vollmers J."/>
            <person name="Rivas-Marin E."/>
            <person name="Kohn T."/>
            <person name="Peeters S.H."/>
            <person name="Heuer A."/>
            <person name="Rast P."/>
            <person name="Oberbeckmann S."/>
            <person name="Bunk B."/>
            <person name="Jeske O."/>
            <person name="Meyerdierks A."/>
            <person name="Storesund J.E."/>
            <person name="Kallscheuer N."/>
            <person name="Luecker S."/>
            <person name="Lage O.M."/>
            <person name="Pohl T."/>
            <person name="Merkel B.J."/>
            <person name="Hornburger P."/>
            <person name="Mueller R.-W."/>
            <person name="Bruemmer F."/>
            <person name="Labrenz M."/>
            <person name="Spormann A.M."/>
            <person name="Op den Camp H."/>
            <person name="Overmann J."/>
            <person name="Amann R."/>
            <person name="Jetten M.S.M."/>
            <person name="Mascher T."/>
            <person name="Medema M.H."/>
            <person name="Devos D.P."/>
            <person name="Kaster A.-K."/>
            <person name="Ovreas L."/>
            <person name="Rohde M."/>
            <person name="Galperin M.Y."/>
            <person name="Jogler C."/>
        </authorList>
    </citation>
    <scope>NUCLEOTIDE SEQUENCE [LARGE SCALE GENOMIC DNA]</scope>
    <source>
        <strain evidence="5 6">ETA_A8</strain>
    </source>
</reference>
<feature type="repeat" description="WD" evidence="3">
    <location>
        <begin position="201"/>
        <end position="242"/>
    </location>
</feature>
<dbReference type="CDD" id="cd00200">
    <property type="entry name" value="WD40"/>
    <property type="match status" value="1"/>
</dbReference>
<dbReference type="InterPro" id="IPR020472">
    <property type="entry name" value="WD40_PAC1"/>
</dbReference>
<dbReference type="PROSITE" id="PS00678">
    <property type="entry name" value="WD_REPEATS_1"/>
    <property type="match status" value="3"/>
</dbReference>
<feature type="repeat" description="WD" evidence="3">
    <location>
        <begin position="350"/>
        <end position="384"/>
    </location>
</feature>
<dbReference type="KEGG" id="aagg:ETAA8_40340"/>
<keyword evidence="1 3" id="KW-0853">WD repeat</keyword>
<proteinExistence type="predicted"/>
<feature type="repeat" description="WD" evidence="3">
    <location>
        <begin position="426"/>
        <end position="467"/>
    </location>
</feature>
<dbReference type="InterPro" id="IPR019775">
    <property type="entry name" value="WD40_repeat_CS"/>
</dbReference>
<dbReference type="InterPro" id="IPR001680">
    <property type="entry name" value="WD40_rpt"/>
</dbReference>
<dbReference type="Gene3D" id="2.130.10.10">
    <property type="entry name" value="YVTN repeat-like/Quinoprotein amine dehydrogenase"/>
    <property type="match status" value="3"/>
</dbReference>
<dbReference type="PRINTS" id="PR00320">
    <property type="entry name" value="GPROTEINBRPT"/>
</dbReference>
<dbReference type="SUPFAM" id="SSF50978">
    <property type="entry name" value="WD40 repeat-like"/>
    <property type="match status" value="1"/>
</dbReference>
<sequence>MNESSQGVITIRRPRRFVAAALSDFIVRSDGQKIGRVEWGARADFTVAPGEHMVDVSMDWGWLRPQRVVVDPGTRTELIISGRSGAAWKICLPAFFAIVIAIAFLAVLRQFTSFTDANWLLRSAVGFGGFAVICAGYWFVTRKLGSEYWDYWAAYTLELAGATTANVERGRRLAAWLGVACLGLVPVWSLSAQEPKLRATLQGHTNAVVSVAFSPDSKTLASASYDGTLKLWDMTTGKERATLGEYKGCLGCVAFSPDGKTLASGAIGSPVPLPDLKQVKLWDVATGKVRATLEEDAYFVHSVAFSPDGKTLASVNGDVTLWDLATNKERATLQGHTEEDQTTSEPAYGVESVVFSPDGKTLAAASHDMTIKVWDAATAKRSTLQGHTHAVYSVAFSSDSKTLASASGDKTVRLWDLATNKERAILKGHTESVVSVAFSPDGKILASASHDKTVKLWDVATGTERATLLGTESVMFVAFSPDGRMLASAGGTTANAPGELKVWDIASGM</sequence>
<keyword evidence="4" id="KW-0812">Transmembrane</keyword>
<evidence type="ECO:0000256" key="1">
    <source>
        <dbReference type="ARBA" id="ARBA00022574"/>
    </source>
</evidence>